<feature type="domain" description="PPIase FKBP-type" evidence="14">
    <location>
        <begin position="162"/>
        <end position="247"/>
    </location>
</feature>
<dbReference type="EMBL" id="BGOW01000004">
    <property type="protein sequence ID" value="GBL45017.1"/>
    <property type="molecule type" value="Genomic_DNA"/>
</dbReference>
<dbReference type="GO" id="GO:0003755">
    <property type="term" value="F:peptidyl-prolyl cis-trans isomerase activity"/>
    <property type="evidence" value="ECO:0007669"/>
    <property type="project" value="UniProtKB-UniRule"/>
</dbReference>
<evidence type="ECO:0000313" key="16">
    <source>
        <dbReference type="Proteomes" id="UP000286806"/>
    </source>
</evidence>
<dbReference type="PANTHER" id="PTHR30560">
    <property type="entry name" value="TRIGGER FACTOR CHAPERONE AND PEPTIDYL-PROLYL CIS/TRANS ISOMERASE"/>
    <property type="match status" value="1"/>
</dbReference>
<comment type="similarity">
    <text evidence="2 11 13">Belongs to the FKBP-type PPIase family. Tig subfamily.</text>
</comment>
<dbReference type="GO" id="GO:0051083">
    <property type="term" value="P:'de novo' cotranslational protein folding"/>
    <property type="evidence" value="ECO:0007669"/>
    <property type="project" value="TreeGrafter"/>
</dbReference>
<proteinExistence type="inferred from homology"/>
<comment type="catalytic activity">
    <reaction evidence="1 11 12">
        <text>[protein]-peptidylproline (omega=180) = [protein]-peptidylproline (omega=0)</text>
        <dbReference type="Rhea" id="RHEA:16237"/>
        <dbReference type="Rhea" id="RHEA-COMP:10747"/>
        <dbReference type="Rhea" id="RHEA-COMP:10748"/>
        <dbReference type="ChEBI" id="CHEBI:83833"/>
        <dbReference type="ChEBI" id="CHEBI:83834"/>
        <dbReference type="EC" id="5.2.1.8"/>
    </reaction>
</comment>
<dbReference type="Pfam" id="PF05698">
    <property type="entry name" value="Trigger_C"/>
    <property type="match status" value="1"/>
</dbReference>
<keyword evidence="5 11" id="KW-0132">Cell division</keyword>
<comment type="domain">
    <text evidence="11">Consists of 3 domains; the N-terminus binds the ribosome, the middle domain has PPIase activity, while the C-terminus has intrinsic chaperone activity on its own.</text>
</comment>
<dbReference type="Pfam" id="PF00254">
    <property type="entry name" value="FKBP_C"/>
    <property type="match status" value="1"/>
</dbReference>
<dbReference type="PANTHER" id="PTHR30560:SF3">
    <property type="entry name" value="TRIGGER FACTOR-LIKE PROTEIN TIG, CHLOROPLASTIC"/>
    <property type="match status" value="1"/>
</dbReference>
<keyword evidence="9 11" id="KW-0131">Cell cycle</keyword>
<dbReference type="Gene3D" id="3.10.50.40">
    <property type="match status" value="1"/>
</dbReference>
<accession>A0A401JBM7</accession>
<dbReference type="Gene3D" id="1.10.3120.10">
    <property type="entry name" value="Trigger factor, C-terminal domain"/>
    <property type="match status" value="1"/>
</dbReference>
<dbReference type="PIRSF" id="PIRSF003095">
    <property type="entry name" value="Trigger_factor"/>
    <property type="match status" value="1"/>
</dbReference>
<dbReference type="GO" id="GO:0005737">
    <property type="term" value="C:cytoplasm"/>
    <property type="evidence" value="ECO:0007669"/>
    <property type="project" value="UniProtKB-SubCell"/>
</dbReference>
<keyword evidence="7 11" id="KW-0143">Chaperone</keyword>
<dbReference type="RefSeq" id="WP_124703857.1">
    <property type="nucleotide sequence ID" value="NZ_BGOW01000004.1"/>
</dbReference>
<dbReference type="InterPro" id="IPR037041">
    <property type="entry name" value="Trigger_fac_C_sf"/>
</dbReference>
<dbReference type="NCBIfam" id="TIGR00115">
    <property type="entry name" value="tig"/>
    <property type="match status" value="1"/>
</dbReference>
<comment type="caution">
    <text evidence="15">The sequence shown here is derived from an EMBL/GenBank/DDBJ whole genome shotgun (WGS) entry which is preliminary data.</text>
</comment>
<dbReference type="InterPro" id="IPR027304">
    <property type="entry name" value="Trigger_fact/SurA_dom_sf"/>
</dbReference>
<keyword evidence="6 11" id="KW-0697">Rotamase</keyword>
<evidence type="ECO:0000256" key="2">
    <source>
        <dbReference type="ARBA" id="ARBA00005464"/>
    </source>
</evidence>
<dbReference type="PROSITE" id="PS50059">
    <property type="entry name" value="FKBP_PPIASE"/>
    <property type="match status" value="1"/>
</dbReference>
<dbReference type="GO" id="GO:0015031">
    <property type="term" value="P:protein transport"/>
    <property type="evidence" value="ECO:0007669"/>
    <property type="project" value="UniProtKB-UniRule"/>
</dbReference>
<evidence type="ECO:0000256" key="6">
    <source>
        <dbReference type="ARBA" id="ARBA00023110"/>
    </source>
</evidence>
<dbReference type="SUPFAM" id="SSF54534">
    <property type="entry name" value="FKBP-like"/>
    <property type="match status" value="1"/>
</dbReference>
<organism evidence="15 16">
    <name type="scientific">Sulfuriferula multivorans</name>
    <dbReference type="NCBI Taxonomy" id="1559896"/>
    <lineage>
        <taxon>Bacteria</taxon>
        <taxon>Pseudomonadati</taxon>
        <taxon>Pseudomonadota</taxon>
        <taxon>Betaproteobacteria</taxon>
        <taxon>Nitrosomonadales</taxon>
        <taxon>Sulfuricellaceae</taxon>
        <taxon>Sulfuriferula</taxon>
    </lineage>
</organism>
<evidence type="ECO:0000256" key="13">
    <source>
        <dbReference type="RuleBase" id="RU003914"/>
    </source>
</evidence>
<dbReference type="GO" id="GO:0051301">
    <property type="term" value="P:cell division"/>
    <property type="evidence" value="ECO:0007669"/>
    <property type="project" value="UniProtKB-KW"/>
</dbReference>
<dbReference type="Gene3D" id="3.30.70.1050">
    <property type="entry name" value="Trigger factor ribosome-binding domain"/>
    <property type="match status" value="1"/>
</dbReference>
<evidence type="ECO:0000256" key="4">
    <source>
        <dbReference type="ARBA" id="ARBA00016902"/>
    </source>
</evidence>
<dbReference type="GO" id="GO:0043335">
    <property type="term" value="P:protein unfolding"/>
    <property type="evidence" value="ECO:0007669"/>
    <property type="project" value="TreeGrafter"/>
</dbReference>
<dbReference type="InterPro" id="IPR008880">
    <property type="entry name" value="Trigger_fac_C"/>
</dbReference>
<gene>
    <name evidence="11" type="primary">tig</name>
    <name evidence="15" type="ORF">SFMTTN_0819</name>
</gene>
<evidence type="ECO:0000256" key="5">
    <source>
        <dbReference type="ARBA" id="ARBA00022618"/>
    </source>
</evidence>
<dbReference type="GO" id="GO:0043022">
    <property type="term" value="F:ribosome binding"/>
    <property type="evidence" value="ECO:0007669"/>
    <property type="project" value="TreeGrafter"/>
</dbReference>
<name>A0A401JBM7_9PROT</name>
<evidence type="ECO:0000256" key="1">
    <source>
        <dbReference type="ARBA" id="ARBA00000971"/>
    </source>
</evidence>
<dbReference type="GO" id="GO:0044183">
    <property type="term" value="F:protein folding chaperone"/>
    <property type="evidence" value="ECO:0007669"/>
    <property type="project" value="TreeGrafter"/>
</dbReference>
<evidence type="ECO:0000256" key="7">
    <source>
        <dbReference type="ARBA" id="ARBA00023186"/>
    </source>
</evidence>
<dbReference type="InterPro" id="IPR046357">
    <property type="entry name" value="PPIase_dom_sf"/>
</dbReference>
<dbReference type="InterPro" id="IPR008881">
    <property type="entry name" value="Trigger_fac_ribosome-bd_bac"/>
</dbReference>
<reference evidence="15 16" key="1">
    <citation type="journal article" date="2019" name="Front. Microbiol.">
        <title>Genomes of Neutrophilic Sulfur-Oxidizing Chemolithoautotrophs Representing 9 Proteobacterial Species From 8 Genera.</title>
        <authorList>
            <person name="Watanabe T."/>
            <person name="Kojima H."/>
            <person name="Umezawa K."/>
            <person name="Hori C."/>
            <person name="Takasuka T.E."/>
            <person name="Kato Y."/>
            <person name="Fukui M."/>
        </authorList>
    </citation>
    <scope>NUCLEOTIDE SEQUENCE [LARGE SCALE GENOMIC DNA]</scope>
    <source>
        <strain evidence="15 16">TTN</strain>
    </source>
</reference>
<dbReference type="InterPro" id="IPR005215">
    <property type="entry name" value="Trig_fac"/>
</dbReference>
<dbReference type="InterPro" id="IPR001179">
    <property type="entry name" value="PPIase_FKBP_dom"/>
</dbReference>
<evidence type="ECO:0000313" key="15">
    <source>
        <dbReference type="EMBL" id="GBL45017.1"/>
    </source>
</evidence>
<comment type="subcellular location">
    <subcellularLocation>
        <location evidence="11">Cytoplasm</location>
    </subcellularLocation>
    <text evidence="11">About half TF is bound to the ribosome near the polypeptide exit tunnel while the other half is free in the cytoplasm.</text>
</comment>
<evidence type="ECO:0000256" key="3">
    <source>
        <dbReference type="ARBA" id="ARBA00013194"/>
    </source>
</evidence>
<evidence type="ECO:0000259" key="14">
    <source>
        <dbReference type="PROSITE" id="PS50059"/>
    </source>
</evidence>
<dbReference type="OrthoDB" id="9767721at2"/>
<dbReference type="Proteomes" id="UP000286806">
    <property type="component" value="Unassembled WGS sequence"/>
</dbReference>
<dbReference type="EC" id="5.2.1.8" evidence="3 11"/>
<dbReference type="SUPFAM" id="SSF102735">
    <property type="entry name" value="Trigger factor ribosome-binding domain"/>
    <property type="match status" value="1"/>
</dbReference>
<sequence length="436" mass="48733">MQANLEQISTLERRINLAVPMQQIETEVSNRLRDIARNTKLDGFRRGKVPMSLVTKQYGGQIHQEVLGDAVQKSFMEAIQAHQLKVAGYPRIEPRADATDKASIEFSATFEVYPEVSLGDVSSARITRPVVTVSDADVDKTLEVLRKQRVQFNTVDRASQTGDLVTLDYIGKIDGAVFEGGEAKGFRVVLGEGRTLPEFETALVDVKAGENKSFDVTFPEAYQAKELAGKTATFEVSVTDIAAPKLPEVDAEFATSLGVADGDVQKMRAEIQANLEREVKNRIHARLKEQVMQAFLDSTKIEVPKSLLEMETQRLMQNALKDMQARGMNVNPNEVPLPADIFTEQALRRVSLGLILAEAVRVNELTAKPEQINVLIQEFAQSYEDPQEVIKWHHQNPERMQEIESLALENNVVEWALERVQVEDQSISFDELMGKA</sequence>
<evidence type="ECO:0000256" key="10">
    <source>
        <dbReference type="ARBA" id="ARBA00029986"/>
    </source>
</evidence>
<dbReference type="SUPFAM" id="SSF109998">
    <property type="entry name" value="Triger factor/SurA peptide-binding domain-like"/>
    <property type="match status" value="1"/>
</dbReference>
<dbReference type="AlphaFoldDB" id="A0A401JBM7"/>
<keyword evidence="11" id="KW-0963">Cytoplasm</keyword>
<evidence type="ECO:0000256" key="11">
    <source>
        <dbReference type="HAMAP-Rule" id="MF_00303"/>
    </source>
</evidence>
<comment type="function">
    <text evidence="11">Involved in protein export. Acts as a chaperone by maintaining the newly synthesized protein in an open conformation. Functions as a peptidyl-prolyl cis-trans isomerase.</text>
</comment>
<evidence type="ECO:0000256" key="8">
    <source>
        <dbReference type="ARBA" id="ARBA00023235"/>
    </source>
</evidence>
<protein>
    <recommendedName>
        <fullName evidence="4 11">Trigger factor</fullName>
        <shortName evidence="11">TF</shortName>
        <ecNumber evidence="3 11">5.2.1.8</ecNumber>
    </recommendedName>
    <alternativeName>
        <fullName evidence="10 11">PPIase</fullName>
    </alternativeName>
</protein>
<evidence type="ECO:0000256" key="9">
    <source>
        <dbReference type="ARBA" id="ARBA00023306"/>
    </source>
</evidence>
<keyword evidence="8 11" id="KW-0413">Isomerase</keyword>
<dbReference type="HAMAP" id="MF_00303">
    <property type="entry name" value="Trigger_factor_Tig"/>
    <property type="match status" value="1"/>
</dbReference>
<dbReference type="Pfam" id="PF05697">
    <property type="entry name" value="Trigger_N"/>
    <property type="match status" value="1"/>
</dbReference>
<dbReference type="FunFam" id="3.10.50.40:FF:000001">
    <property type="entry name" value="Trigger factor"/>
    <property type="match status" value="1"/>
</dbReference>
<keyword evidence="16" id="KW-1185">Reference proteome</keyword>
<dbReference type="InterPro" id="IPR036611">
    <property type="entry name" value="Trigger_fac_ribosome-bd_sf"/>
</dbReference>
<evidence type="ECO:0000256" key="12">
    <source>
        <dbReference type="PROSITE-ProRule" id="PRU00277"/>
    </source>
</evidence>